<dbReference type="GO" id="GO:0012505">
    <property type="term" value="C:endomembrane system"/>
    <property type="evidence" value="ECO:0007669"/>
    <property type="project" value="UniProtKB-SubCell"/>
</dbReference>
<proteinExistence type="predicted"/>
<feature type="transmembrane region" description="Helical" evidence="6">
    <location>
        <begin position="347"/>
        <end position="366"/>
    </location>
</feature>
<dbReference type="EMBL" id="MCGO01000001">
    <property type="protein sequence ID" value="ORY53499.1"/>
    <property type="molecule type" value="Genomic_DNA"/>
</dbReference>
<dbReference type="AlphaFoldDB" id="A0A1Y2D2I1"/>
<dbReference type="InterPro" id="IPR011701">
    <property type="entry name" value="MFS"/>
</dbReference>
<feature type="transmembrane region" description="Helical" evidence="6">
    <location>
        <begin position="316"/>
        <end position="335"/>
    </location>
</feature>
<keyword evidence="5 6" id="KW-0472">Membrane</keyword>
<feature type="transmembrane region" description="Helical" evidence="6">
    <location>
        <begin position="464"/>
        <end position="487"/>
    </location>
</feature>
<reference evidence="8 9" key="1">
    <citation type="submission" date="2016-07" db="EMBL/GenBank/DDBJ databases">
        <title>Pervasive Adenine N6-methylation of Active Genes in Fungi.</title>
        <authorList>
            <consortium name="DOE Joint Genome Institute"/>
            <person name="Mondo S.J."/>
            <person name="Dannebaum R.O."/>
            <person name="Kuo R.C."/>
            <person name="Labutti K."/>
            <person name="Haridas S."/>
            <person name="Kuo A."/>
            <person name="Salamov A."/>
            <person name="Ahrendt S.R."/>
            <person name="Lipzen A."/>
            <person name="Sullivan W."/>
            <person name="Andreopoulos W.B."/>
            <person name="Clum A."/>
            <person name="Lindquist E."/>
            <person name="Daum C."/>
            <person name="Ramamoorthy G.K."/>
            <person name="Gryganskyi A."/>
            <person name="Culley D."/>
            <person name="Magnuson J.K."/>
            <person name="James T.Y."/>
            <person name="O'Malley M.A."/>
            <person name="Stajich J.E."/>
            <person name="Spatafora J.W."/>
            <person name="Visel A."/>
            <person name="Grigoriev I.V."/>
        </authorList>
    </citation>
    <scope>NUCLEOTIDE SEQUENCE [LARGE SCALE GENOMIC DNA]</scope>
    <source>
        <strain evidence="8 9">JEL800</strain>
    </source>
</reference>
<comment type="caution">
    <text evidence="8">The sequence shown here is derived from an EMBL/GenBank/DDBJ whole genome shotgun (WGS) entry which is preliminary data.</text>
</comment>
<feature type="transmembrane region" description="Helical" evidence="6">
    <location>
        <begin position="56"/>
        <end position="75"/>
    </location>
</feature>
<protein>
    <submittedName>
        <fullName evidence="8">MFS general substrate transporter</fullName>
    </submittedName>
</protein>
<evidence type="ECO:0000256" key="4">
    <source>
        <dbReference type="ARBA" id="ARBA00022989"/>
    </source>
</evidence>
<dbReference type="Proteomes" id="UP000193642">
    <property type="component" value="Unassembled WGS sequence"/>
</dbReference>
<feature type="transmembrane region" description="Helical" evidence="6">
    <location>
        <begin position="205"/>
        <end position="230"/>
    </location>
</feature>
<sequence>MAALDLTIVSTALKAITSDLGRQELVPWTGSAYLLTACSFGTLYGKFAEIFGRKWVFLFALIAFELGSLICGVAPTMEILIIGRAVAGVGGGGLISMVVVIVSDLVVPQDRGKYLSIISVLYGFSSVVGPLMGGTFSDLATWRWCFFLNIPFGLVTMTIVLVFLKFPPVQGNISEKMKRIDVWGTITFFVASMTLLTPLQLGGSIFAWNSVPVIVMFAIAFVAFGIFGYIEERIATEPLVPLSMFRNLTVTALILISACMGACFFASMYFIALFFQVVNGDSAMQAGLKTSPLILGLVLSEFSGAQLLTKTGKYKYWFIIGPVLMTVGIALISILDTNSPTLMRMAFLFIYGVGVGSLMLMMVLTVQSAVERPMIPVVTSVSQTCQYLGGSLGVAILGTLFNNLVEKNISNNAILVQAMETLKKNGTIVDPTQVLDFLELLKTNKVVQNSGAAQAELVQQFMGAFHIAFLGLLPFTILMGLCGVYVVTRKIVIN</sequence>
<dbReference type="InterPro" id="IPR036259">
    <property type="entry name" value="MFS_trans_sf"/>
</dbReference>
<feature type="domain" description="Major facilitator superfamily (MFS) profile" evidence="7">
    <location>
        <begin position="1"/>
        <end position="491"/>
    </location>
</feature>
<feature type="transmembrane region" description="Helical" evidence="6">
    <location>
        <begin position="25"/>
        <end position="44"/>
    </location>
</feature>
<dbReference type="STRING" id="329046.A0A1Y2D2I1"/>
<evidence type="ECO:0000313" key="9">
    <source>
        <dbReference type="Proteomes" id="UP000193642"/>
    </source>
</evidence>
<dbReference type="GO" id="GO:0022857">
    <property type="term" value="F:transmembrane transporter activity"/>
    <property type="evidence" value="ECO:0007669"/>
    <property type="project" value="InterPro"/>
</dbReference>
<evidence type="ECO:0000256" key="1">
    <source>
        <dbReference type="ARBA" id="ARBA00004127"/>
    </source>
</evidence>
<organism evidence="8 9">
    <name type="scientific">Rhizoclosmatium globosum</name>
    <dbReference type="NCBI Taxonomy" id="329046"/>
    <lineage>
        <taxon>Eukaryota</taxon>
        <taxon>Fungi</taxon>
        <taxon>Fungi incertae sedis</taxon>
        <taxon>Chytridiomycota</taxon>
        <taxon>Chytridiomycota incertae sedis</taxon>
        <taxon>Chytridiomycetes</taxon>
        <taxon>Chytridiales</taxon>
        <taxon>Chytriomycetaceae</taxon>
        <taxon>Rhizoclosmatium</taxon>
    </lineage>
</organism>
<accession>A0A1Y2D2I1</accession>
<feature type="transmembrane region" description="Helical" evidence="6">
    <location>
        <begin position="146"/>
        <end position="168"/>
    </location>
</feature>
<dbReference type="OrthoDB" id="2147446at2759"/>
<dbReference type="Gene3D" id="1.20.1250.20">
    <property type="entry name" value="MFS general substrate transporter like domains"/>
    <property type="match status" value="1"/>
</dbReference>
<dbReference type="InterPro" id="IPR020846">
    <property type="entry name" value="MFS_dom"/>
</dbReference>
<dbReference type="Gene3D" id="1.20.1720.10">
    <property type="entry name" value="Multidrug resistance protein D"/>
    <property type="match status" value="1"/>
</dbReference>
<dbReference type="PANTHER" id="PTHR23501:SF191">
    <property type="entry name" value="VACUOLAR BASIC AMINO ACID TRANSPORTER 4"/>
    <property type="match status" value="1"/>
</dbReference>
<feature type="transmembrane region" description="Helical" evidence="6">
    <location>
        <begin position="114"/>
        <end position="134"/>
    </location>
</feature>
<dbReference type="SUPFAM" id="SSF103473">
    <property type="entry name" value="MFS general substrate transporter"/>
    <property type="match status" value="1"/>
</dbReference>
<comment type="subcellular location">
    <subcellularLocation>
        <location evidence="1">Endomembrane system</location>
        <topology evidence="1">Multi-pass membrane protein</topology>
    </subcellularLocation>
</comment>
<name>A0A1Y2D2I1_9FUNG</name>
<gene>
    <name evidence="8" type="ORF">BCR33DRAFT_674762</name>
</gene>
<evidence type="ECO:0000259" key="7">
    <source>
        <dbReference type="PROSITE" id="PS50850"/>
    </source>
</evidence>
<evidence type="ECO:0000256" key="6">
    <source>
        <dbReference type="SAM" id="Phobius"/>
    </source>
</evidence>
<evidence type="ECO:0000256" key="5">
    <source>
        <dbReference type="ARBA" id="ARBA00023136"/>
    </source>
</evidence>
<feature type="transmembrane region" description="Helical" evidence="6">
    <location>
        <begin position="250"/>
        <end position="278"/>
    </location>
</feature>
<feature type="transmembrane region" description="Helical" evidence="6">
    <location>
        <begin position="81"/>
        <end position="102"/>
    </location>
</feature>
<dbReference type="PANTHER" id="PTHR23501">
    <property type="entry name" value="MAJOR FACILITATOR SUPERFAMILY"/>
    <property type="match status" value="1"/>
</dbReference>
<dbReference type="GO" id="GO:0005886">
    <property type="term" value="C:plasma membrane"/>
    <property type="evidence" value="ECO:0007669"/>
    <property type="project" value="TreeGrafter"/>
</dbReference>
<keyword evidence="4 6" id="KW-1133">Transmembrane helix</keyword>
<feature type="transmembrane region" description="Helical" evidence="6">
    <location>
        <begin position="180"/>
        <end position="199"/>
    </location>
</feature>
<evidence type="ECO:0000256" key="2">
    <source>
        <dbReference type="ARBA" id="ARBA00022448"/>
    </source>
</evidence>
<keyword evidence="2" id="KW-0813">Transport</keyword>
<keyword evidence="3 6" id="KW-0812">Transmembrane</keyword>
<evidence type="ECO:0000256" key="3">
    <source>
        <dbReference type="ARBA" id="ARBA00022692"/>
    </source>
</evidence>
<keyword evidence="9" id="KW-1185">Reference proteome</keyword>
<dbReference type="PROSITE" id="PS50850">
    <property type="entry name" value="MFS"/>
    <property type="match status" value="1"/>
</dbReference>
<evidence type="ECO:0000313" key="8">
    <source>
        <dbReference type="EMBL" id="ORY53499.1"/>
    </source>
</evidence>
<dbReference type="Pfam" id="PF07690">
    <property type="entry name" value="MFS_1"/>
    <property type="match status" value="1"/>
</dbReference>